<dbReference type="HOGENOM" id="CLU_764882_0_0_10"/>
<dbReference type="InterPro" id="IPR009003">
    <property type="entry name" value="Peptidase_S1_PA"/>
</dbReference>
<sequence>MYQTIEIYKEVVIQIATPKGSGTGFYLRNHNIIVTNHHVIEGCAEVSISGKNVPKQLAEVCFTDTRLDLAFLVAPNLEMPTINYSQEILRDGETIVAIGHPYGLKYTTTQGIISKAKRLHNGINYIQVDAAINPGNSGGPLVDNAGRVIGVNTFIHREGNDLGFALPSNYLEETLIDFENFGREKAVRCGSCTNVILLPKIQNSYCPSCGSKVIDFTKEIYTPIGIAHLIEELITQLGKNASLARAGANRWEMVEGSATINLTYNPESGYIFGDAYLCNLPKDNIGDTYSFLLQQNHSLKGLRFSVNGQDIILSFSIFGQYLKLQTAVDLVKNLLERADYFDNVLVNEYGATWRKQEEW</sequence>
<dbReference type="KEGG" id="fli:Fleli_2971"/>
<dbReference type="OrthoDB" id="9766361at2"/>
<dbReference type="PANTHER" id="PTHR22939">
    <property type="entry name" value="SERINE PROTEASE FAMILY S1C HTRA-RELATED"/>
    <property type="match status" value="1"/>
</dbReference>
<organism evidence="1 2">
    <name type="scientific">Bernardetia litoralis (strain ATCC 23117 / DSM 6794 / NBRC 15988 / NCIMB 1366 / Fx l1 / Sio-4)</name>
    <name type="common">Flexibacter litoralis</name>
    <dbReference type="NCBI Taxonomy" id="880071"/>
    <lineage>
        <taxon>Bacteria</taxon>
        <taxon>Pseudomonadati</taxon>
        <taxon>Bacteroidota</taxon>
        <taxon>Cytophagia</taxon>
        <taxon>Cytophagales</taxon>
        <taxon>Bernardetiaceae</taxon>
        <taxon>Bernardetia</taxon>
    </lineage>
</organism>
<keyword evidence="1" id="KW-0378">Hydrolase</keyword>
<dbReference type="PRINTS" id="PR00834">
    <property type="entry name" value="PROTEASES2C"/>
</dbReference>
<evidence type="ECO:0000313" key="2">
    <source>
        <dbReference type="Proteomes" id="UP000006054"/>
    </source>
</evidence>
<keyword evidence="1" id="KW-0645">Protease</keyword>
<dbReference type="STRING" id="880071.Fleli_2971"/>
<keyword evidence="2" id="KW-1185">Reference proteome</keyword>
<dbReference type="PANTHER" id="PTHR22939:SF129">
    <property type="entry name" value="SERINE PROTEASE HTRA2, MITOCHONDRIAL"/>
    <property type="match status" value="1"/>
</dbReference>
<gene>
    <name evidence="1" type="ordered locus">Fleli_2971</name>
</gene>
<dbReference type="RefSeq" id="WP_014798749.1">
    <property type="nucleotide sequence ID" value="NC_018018.1"/>
</dbReference>
<dbReference type="GO" id="GO:0004252">
    <property type="term" value="F:serine-type endopeptidase activity"/>
    <property type="evidence" value="ECO:0007669"/>
    <property type="project" value="InterPro"/>
</dbReference>
<protein>
    <submittedName>
        <fullName evidence="1">Trypsin-like serine protease with C-terminal PDZ domain</fullName>
    </submittedName>
</protein>
<dbReference type="GO" id="GO:0006508">
    <property type="term" value="P:proteolysis"/>
    <property type="evidence" value="ECO:0007669"/>
    <property type="project" value="UniProtKB-KW"/>
</dbReference>
<name>I4AMY0_BERLS</name>
<dbReference type="Gene3D" id="2.40.10.120">
    <property type="match status" value="1"/>
</dbReference>
<dbReference type="InterPro" id="IPR001940">
    <property type="entry name" value="Peptidase_S1C"/>
</dbReference>
<dbReference type="Proteomes" id="UP000006054">
    <property type="component" value="Chromosome"/>
</dbReference>
<dbReference type="Pfam" id="PF13365">
    <property type="entry name" value="Trypsin_2"/>
    <property type="match status" value="1"/>
</dbReference>
<dbReference type="Gene3D" id="3.30.1460.10">
    <property type="match status" value="1"/>
</dbReference>
<reference evidence="2" key="1">
    <citation type="submission" date="2012-06" db="EMBL/GenBank/DDBJ databases">
        <title>The complete genome of Flexibacter litoralis DSM 6794.</title>
        <authorList>
            <person name="Lucas S."/>
            <person name="Copeland A."/>
            <person name="Lapidus A."/>
            <person name="Glavina del Rio T."/>
            <person name="Dalin E."/>
            <person name="Tice H."/>
            <person name="Bruce D."/>
            <person name="Goodwin L."/>
            <person name="Pitluck S."/>
            <person name="Peters L."/>
            <person name="Ovchinnikova G."/>
            <person name="Lu M."/>
            <person name="Kyrpides N."/>
            <person name="Mavromatis K."/>
            <person name="Ivanova N."/>
            <person name="Brettin T."/>
            <person name="Detter J.C."/>
            <person name="Han C."/>
            <person name="Larimer F."/>
            <person name="Land M."/>
            <person name="Hauser L."/>
            <person name="Markowitz V."/>
            <person name="Cheng J.-F."/>
            <person name="Hugenholtz P."/>
            <person name="Woyke T."/>
            <person name="Wu D."/>
            <person name="Spring S."/>
            <person name="Lang E."/>
            <person name="Kopitz M."/>
            <person name="Brambilla E."/>
            <person name="Klenk H.-P."/>
            <person name="Eisen J.A."/>
        </authorList>
    </citation>
    <scope>NUCLEOTIDE SEQUENCE [LARGE SCALE GENOMIC DNA]</scope>
    <source>
        <strain evidence="2">ATCC 23117 / DSM 6794 / NBRC 15988 / NCIMB 1366 / Sio-4</strain>
    </source>
</reference>
<evidence type="ECO:0000313" key="1">
    <source>
        <dbReference type="EMBL" id="AFM05315.1"/>
    </source>
</evidence>
<dbReference type="EMBL" id="CP003345">
    <property type="protein sequence ID" value="AFM05315.1"/>
    <property type="molecule type" value="Genomic_DNA"/>
</dbReference>
<dbReference type="AlphaFoldDB" id="I4AMY0"/>
<dbReference type="SUPFAM" id="SSF69635">
    <property type="entry name" value="Type III secretory system chaperone-like"/>
    <property type="match status" value="1"/>
</dbReference>
<dbReference type="SUPFAM" id="SSF50494">
    <property type="entry name" value="Trypsin-like serine proteases"/>
    <property type="match status" value="1"/>
</dbReference>
<dbReference type="eggNOG" id="COG0265">
    <property type="taxonomic scope" value="Bacteria"/>
</dbReference>
<proteinExistence type="predicted"/>
<accession>I4AMY0</accession>